<sequence length="185" mass="21598">MEEARQAKRRRQATWEANNRAARHDKRRARAAEGHVELRRPLSWSDIDCTVDGMFTDTCFHYPLPADTRLSALFRQIKNLYLHIFHAFDSAPSDWFVNTSNILLRSRGMVLEDHIAFLQTVLRRLQPYFRAMDITYDTYGIFFSNDDVWGREVVQMADDVHTWAADIRKILDAWDGGTLKHVLSA</sequence>
<gene>
    <name evidence="2" type="ORF">CYLTODRAFT_495393</name>
</gene>
<keyword evidence="3" id="KW-1185">Reference proteome</keyword>
<organism evidence="2 3">
    <name type="scientific">Cylindrobasidium torrendii FP15055 ss-10</name>
    <dbReference type="NCBI Taxonomy" id="1314674"/>
    <lineage>
        <taxon>Eukaryota</taxon>
        <taxon>Fungi</taxon>
        <taxon>Dikarya</taxon>
        <taxon>Basidiomycota</taxon>
        <taxon>Agaricomycotina</taxon>
        <taxon>Agaricomycetes</taxon>
        <taxon>Agaricomycetidae</taxon>
        <taxon>Agaricales</taxon>
        <taxon>Marasmiineae</taxon>
        <taxon>Physalacriaceae</taxon>
        <taxon>Cylindrobasidium</taxon>
    </lineage>
</organism>
<dbReference type="EMBL" id="KN881039">
    <property type="protein sequence ID" value="KIY61129.1"/>
    <property type="molecule type" value="Genomic_DNA"/>
</dbReference>
<dbReference type="Proteomes" id="UP000054007">
    <property type="component" value="Unassembled WGS sequence"/>
</dbReference>
<feature type="region of interest" description="Disordered" evidence="1">
    <location>
        <begin position="1"/>
        <end position="29"/>
    </location>
</feature>
<accession>A0A0D7ATH3</accession>
<dbReference type="AlphaFoldDB" id="A0A0D7ATH3"/>
<protein>
    <submittedName>
        <fullName evidence="2">Uncharacterized protein</fullName>
    </submittedName>
</protein>
<evidence type="ECO:0000256" key="1">
    <source>
        <dbReference type="SAM" id="MobiDB-lite"/>
    </source>
</evidence>
<evidence type="ECO:0000313" key="3">
    <source>
        <dbReference type="Proteomes" id="UP000054007"/>
    </source>
</evidence>
<proteinExistence type="predicted"/>
<reference evidence="2 3" key="1">
    <citation type="journal article" date="2015" name="Fungal Genet. Biol.">
        <title>Evolution of novel wood decay mechanisms in Agaricales revealed by the genome sequences of Fistulina hepatica and Cylindrobasidium torrendii.</title>
        <authorList>
            <person name="Floudas D."/>
            <person name="Held B.W."/>
            <person name="Riley R."/>
            <person name="Nagy L.G."/>
            <person name="Koehler G."/>
            <person name="Ransdell A.S."/>
            <person name="Younus H."/>
            <person name="Chow J."/>
            <person name="Chiniquy J."/>
            <person name="Lipzen A."/>
            <person name="Tritt A."/>
            <person name="Sun H."/>
            <person name="Haridas S."/>
            <person name="LaButti K."/>
            <person name="Ohm R.A."/>
            <person name="Kues U."/>
            <person name="Blanchette R.A."/>
            <person name="Grigoriev I.V."/>
            <person name="Minto R.E."/>
            <person name="Hibbett D.S."/>
        </authorList>
    </citation>
    <scope>NUCLEOTIDE SEQUENCE [LARGE SCALE GENOMIC DNA]</scope>
    <source>
        <strain evidence="2 3">FP15055 ss-10</strain>
    </source>
</reference>
<name>A0A0D7ATH3_9AGAR</name>
<evidence type="ECO:0000313" key="2">
    <source>
        <dbReference type="EMBL" id="KIY61129.1"/>
    </source>
</evidence>